<name>A0A1R1BZM8_PAEAM</name>
<dbReference type="AlphaFoldDB" id="A0A1R1BZM8"/>
<dbReference type="EMBL" id="MRTJ01000002">
    <property type="protein sequence ID" value="OMF15330.1"/>
    <property type="molecule type" value="Genomic_DNA"/>
</dbReference>
<dbReference type="PANTHER" id="PTHR20857:SF15">
    <property type="entry name" value="THIAMINE-PHOSPHATE SYNTHASE"/>
    <property type="match status" value="1"/>
</dbReference>
<keyword evidence="2" id="KW-0784">Thiamine biosynthesis</keyword>
<dbReference type="PANTHER" id="PTHR20857">
    <property type="entry name" value="THIAMINE-PHOSPHATE PYROPHOSPHORYLASE"/>
    <property type="match status" value="1"/>
</dbReference>
<organism evidence="4 5">
    <name type="scientific">Paenibacillus amylolyticus</name>
    <dbReference type="NCBI Taxonomy" id="1451"/>
    <lineage>
        <taxon>Bacteria</taxon>
        <taxon>Bacillati</taxon>
        <taxon>Bacillota</taxon>
        <taxon>Bacilli</taxon>
        <taxon>Bacillales</taxon>
        <taxon>Paenibacillaceae</taxon>
        <taxon>Paenibacillus</taxon>
    </lineage>
</organism>
<dbReference type="CDD" id="cd00564">
    <property type="entry name" value="TMP_TenI"/>
    <property type="match status" value="1"/>
</dbReference>
<dbReference type="RefSeq" id="WP_076331558.1">
    <property type="nucleotide sequence ID" value="NZ_MRTJ01000002.1"/>
</dbReference>
<dbReference type="InterPro" id="IPR013785">
    <property type="entry name" value="Aldolase_TIM"/>
</dbReference>
<dbReference type="Pfam" id="PF02581">
    <property type="entry name" value="TMP-TENI"/>
    <property type="match status" value="1"/>
</dbReference>
<dbReference type="InterPro" id="IPR036206">
    <property type="entry name" value="ThiamineP_synth_sf"/>
</dbReference>
<comment type="pathway">
    <text evidence="1">Cofactor biosynthesis; thiamine diphosphate biosynthesis.</text>
</comment>
<evidence type="ECO:0000256" key="2">
    <source>
        <dbReference type="ARBA" id="ARBA00022977"/>
    </source>
</evidence>
<evidence type="ECO:0000313" key="5">
    <source>
        <dbReference type="Proteomes" id="UP000187134"/>
    </source>
</evidence>
<dbReference type="OrthoDB" id="9815348at2"/>
<dbReference type="GO" id="GO:0005737">
    <property type="term" value="C:cytoplasm"/>
    <property type="evidence" value="ECO:0007669"/>
    <property type="project" value="TreeGrafter"/>
</dbReference>
<reference evidence="4 5" key="1">
    <citation type="submission" date="2016-11" db="EMBL/GenBank/DDBJ databases">
        <title>Paenibacillus species isolates.</title>
        <authorList>
            <person name="Beno S.M."/>
        </authorList>
    </citation>
    <scope>NUCLEOTIDE SEQUENCE [LARGE SCALE GENOMIC DNA]</scope>
    <source>
        <strain evidence="4 5">FSL H8-0246</strain>
    </source>
</reference>
<evidence type="ECO:0000259" key="3">
    <source>
        <dbReference type="Pfam" id="PF02581"/>
    </source>
</evidence>
<dbReference type="Proteomes" id="UP000187134">
    <property type="component" value="Unassembled WGS sequence"/>
</dbReference>
<evidence type="ECO:0000313" key="4">
    <source>
        <dbReference type="EMBL" id="OMF15330.1"/>
    </source>
</evidence>
<accession>A0A1R1BZM8</accession>
<sequence>MNGTAISHEHVQGSFELHVVSTGAGDQATFVKVAKDVWPWVDYIHIREKQLTWQEKVDWAESLRGVGVPFCRIVINGSELNSQNENYGGVHWGQEAIRNYNNDDLSNVQRLRLGVSVHSIDEAKIAEERGADYLFFGHVYATNSKPDLEPRGLNALAEVCRGVSIPVIAIGGIELGNIHGIRSAGAQGAAVISNVWASDSPDRAAASLRQAIVGTESLSR</sequence>
<dbReference type="Gene3D" id="3.20.20.70">
    <property type="entry name" value="Aldolase class I"/>
    <property type="match status" value="1"/>
</dbReference>
<evidence type="ECO:0000256" key="1">
    <source>
        <dbReference type="ARBA" id="ARBA00004948"/>
    </source>
</evidence>
<comment type="caution">
    <text evidence="4">The sequence shown here is derived from an EMBL/GenBank/DDBJ whole genome shotgun (WGS) entry which is preliminary data.</text>
</comment>
<feature type="domain" description="Thiamine phosphate synthase/TenI" evidence="3">
    <location>
        <begin position="27"/>
        <end position="195"/>
    </location>
</feature>
<gene>
    <name evidence="4" type="ORF">BK131_10645</name>
</gene>
<proteinExistence type="predicted"/>
<protein>
    <recommendedName>
        <fullName evidence="3">Thiamine phosphate synthase/TenI domain-containing protein</fullName>
    </recommendedName>
</protein>
<dbReference type="GO" id="GO:0009228">
    <property type="term" value="P:thiamine biosynthetic process"/>
    <property type="evidence" value="ECO:0007669"/>
    <property type="project" value="UniProtKB-KW"/>
</dbReference>
<dbReference type="SUPFAM" id="SSF51391">
    <property type="entry name" value="Thiamin phosphate synthase"/>
    <property type="match status" value="1"/>
</dbReference>
<dbReference type="InterPro" id="IPR022998">
    <property type="entry name" value="ThiamineP_synth_TenI"/>
</dbReference>
<dbReference type="GO" id="GO:0004789">
    <property type="term" value="F:thiamine-phosphate diphosphorylase activity"/>
    <property type="evidence" value="ECO:0007669"/>
    <property type="project" value="TreeGrafter"/>
</dbReference>